<dbReference type="EMBL" id="ON704650">
    <property type="protein sequence ID" value="UZE89709.1"/>
    <property type="molecule type" value="Genomic_DNA"/>
</dbReference>
<dbReference type="Proteomes" id="UP001264959">
    <property type="component" value="Segment"/>
</dbReference>
<sequence>MNFWALFSIVLIGYVMYSGHLNDELQEIKSILIVIYETVEKRFTEVIGEIDSLKTDTLKMLNNLQNNTIRTWDAVVKNGKKITNLDDKINALLVKNGVVNNA</sequence>
<protein>
    <submittedName>
        <fullName evidence="1">GP16</fullName>
    </submittedName>
</protein>
<name>A0A9E7YF23_9ABAC</name>
<reference evidence="1" key="1">
    <citation type="journal article" date="2022" name="Viruses">
        <title>The Parapoynx stagnalis Nucleopolyhedrovirus (PastNPV), a Divergent Member of the Alphabaculovirus Group I Clade, Encodes a Homolog of Ran GTPase.</title>
        <authorList>
            <person name="Harrison R.L."/>
            <person name="Rowley D.L."/>
        </authorList>
    </citation>
    <scope>NUCLEOTIDE SEQUENCE</scope>
    <source>
        <strain evidence="1">BCIPV-473</strain>
    </source>
</reference>
<accession>A0A9E7YF23</accession>
<keyword evidence="2" id="KW-1185">Reference proteome</keyword>
<organism evidence="1 2">
    <name type="scientific">Parapoynx stagnalis nucleopolyhedrovirus</name>
    <dbReference type="NCBI Taxonomy" id="2993413"/>
    <lineage>
        <taxon>Viruses</taxon>
        <taxon>Viruses incertae sedis</taxon>
        <taxon>Naldaviricetes</taxon>
        <taxon>Lefavirales</taxon>
        <taxon>Baculoviridae</taxon>
        <taxon>Alphabaculovirus</taxon>
        <taxon>Alphabaculovirus pastagnalis</taxon>
    </lineage>
</organism>
<evidence type="ECO:0000313" key="1">
    <source>
        <dbReference type="EMBL" id="UZE89709.1"/>
    </source>
</evidence>
<proteinExistence type="predicted"/>
<evidence type="ECO:0000313" key="2">
    <source>
        <dbReference type="Proteomes" id="UP001264959"/>
    </source>
</evidence>